<proteinExistence type="predicted"/>
<feature type="signal peptide" evidence="1">
    <location>
        <begin position="1"/>
        <end position="22"/>
    </location>
</feature>
<sequence length="80" mass="8694">MNMKKLCLLGIAFLFVIAAVCAAYGSRRDIQAGVVKAENETLSQAQDDKHVRIKITFEGKEAIAELQDNGLVGISSKPCR</sequence>
<feature type="chain" id="PRO_5046253096" evidence="1">
    <location>
        <begin position="23"/>
        <end position="80"/>
    </location>
</feature>
<accession>A0ABZ3J1F0</accession>
<protein>
    <submittedName>
        <fullName evidence="2">Uncharacterized protein</fullName>
    </submittedName>
</protein>
<evidence type="ECO:0000313" key="2">
    <source>
        <dbReference type="EMBL" id="XFO72167.1"/>
    </source>
</evidence>
<dbReference type="Proteomes" id="UP000216052">
    <property type="component" value="Chromosome"/>
</dbReference>
<gene>
    <name evidence="2" type="ORF">SPACI_022130</name>
</gene>
<keyword evidence="1" id="KW-0732">Signal</keyword>
<name>A0ABZ3J1F0_SPOA4</name>
<reference evidence="2" key="1">
    <citation type="submission" date="2024-05" db="EMBL/GenBank/DDBJ databases">
        <title>Isolation and characterization of Sporomusa carbonis sp. nov., a carboxydotrophic hydrogenogen in the genus of Sporomusa isolated from a charcoal burning pile.</title>
        <authorList>
            <person name="Boeer T."/>
            <person name="Rosenbaum F."/>
            <person name="Eysell L."/>
            <person name="Mueller V."/>
            <person name="Daniel R."/>
            <person name="Poehlein A."/>
        </authorList>
    </citation>
    <scope>NUCLEOTIDE SEQUENCE [LARGE SCALE GENOMIC DNA]</scope>
    <source>
        <strain evidence="2">DSM 3132</strain>
    </source>
</reference>
<dbReference type="EMBL" id="CP155571">
    <property type="protein sequence ID" value="XFO72167.1"/>
    <property type="molecule type" value="Genomic_DNA"/>
</dbReference>
<dbReference type="RefSeq" id="WP_093796515.1">
    <property type="nucleotide sequence ID" value="NZ_CP155571.1"/>
</dbReference>
<keyword evidence="3" id="KW-1185">Reference proteome</keyword>
<organism evidence="2 3">
    <name type="scientific">Sporomusa acidovorans (strain ATCC 49682 / DSM 3132 / Mol)</name>
    <dbReference type="NCBI Taxonomy" id="1123286"/>
    <lineage>
        <taxon>Bacteria</taxon>
        <taxon>Bacillati</taxon>
        <taxon>Bacillota</taxon>
        <taxon>Negativicutes</taxon>
        <taxon>Selenomonadales</taxon>
        <taxon>Sporomusaceae</taxon>
        <taxon>Sporomusa</taxon>
    </lineage>
</organism>
<evidence type="ECO:0000313" key="3">
    <source>
        <dbReference type="Proteomes" id="UP000216052"/>
    </source>
</evidence>
<evidence type="ECO:0000256" key="1">
    <source>
        <dbReference type="SAM" id="SignalP"/>
    </source>
</evidence>